<proteinExistence type="predicted"/>
<comment type="caution">
    <text evidence="1">The sequence shown here is derived from an EMBL/GenBank/DDBJ whole genome shotgun (WGS) entry which is preliminary data.</text>
</comment>
<dbReference type="EMBL" id="JBHUDP010000015">
    <property type="protein sequence ID" value="MFD1687551.1"/>
    <property type="molecule type" value="Genomic_DNA"/>
</dbReference>
<organism evidence="1 2">
    <name type="scientific">Halobellus litoreus</name>
    <dbReference type="NCBI Taxonomy" id="755310"/>
    <lineage>
        <taxon>Archaea</taxon>
        <taxon>Methanobacteriati</taxon>
        <taxon>Methanobacteriota</taxon>
        <taxon>Stenosarchaea group</taxon>
        <taxon>Halobacteria</taxon>
        <taxon>Halobacteriales</taxon>
        <taxon>Haloferacaceae</taxon>
        <taxon>Halobellus</taxon>
    </lineage>
</organism>
<accession>A0ABD6E4V4</accession>
<dbReference type="RefSeq" id="WP_256309327.1">
    <property type="nucleotide sequence ID" value="NZ_JANHAW010000006.1"/>
</dbReference>
<dbReference type="Proteomes" id="UP001597092">
    <property type="component" value="Unassembled WGS sequence"/>
</dbReference>
<dbReference type="AlphaFoldDB" id="A0ABD6E4V4"/>
<evidence type="ECO:0000313" key="1">
    <source>
        <dbReference type="EMBL" id="MFD1687551.1"/>
    </source>
</evidence>
<reference evidence="1 2" key="1">
    <citation type="journal article" date="2019" name="Int. J. Syst. Evol. Microbiol.">
        <title>The Global Catalogue of Microorganisms (GCM) 10K type strain sequencing project: providing services to taxonomists for standard genome sequencing and annotation.</title>
        <authorList>
            <consortium name="The Broad Institute Genomics Platform"/>
            <consortium name="The Broad Institute Genome Sequencing Center for Infectious Disease"/>
            <person name="Wu L."/>
            <person name="Ma J."/>
        </authorList>
    </citation>
    <scope>NUCLEOTIDE SEQUENCE [LARGE SCALE GENOMIC DNA]</scope>
    <source>
        <strain evidence="1 2">CGMCC 1.10387</strain>
    </source>
</reference>
<dbReference type="NCBIfam" id="NF041913">
    <property type="entry name" value="HVO_2142"/>
    <property type="match status" value="1"/>
</dbReference>
<gene>
    <name evidence="1" type="ORF">ACFSAS_18360</name>
</gene>
<evidence type="ECO:0000313" key="2">
    <source>
        <dbReference type="Proteomes" id="UP001597092"/>
    </source>
</evidence>
<keyword evidence="2" id="KW-1185">Reference proteome</keyword>
<name>A0ABD6E4V4_9EURY</name>
<sequence length="53" mass="6058">MSIQRPSSVEAKWCPDCGEEMSFNGLQPAGYAQFFCEQCRYRRDTFVGQDSEA</sequence>
<protein>
    <submittedName>
        <fullName evidence="1">HVO_2142 family zinc finger protein</fullName>
    </submittedName>
</protein>
<dbReference type="InterPro" id="IPR049699">
    <property type="entry name" value="HVO_2142-like"/>
</dbReference>